<dbReference type="PROSITE" id="PS00108">
    <property type="entry name" value="PROTEIN_KINASE_ST"/>
    <property type="match status" value="1"/>
</dbReference>
<gene>
    <name evidence="11" type="ORF">Clacol_009292</name>
</gene>
<keyword evidence="5" id="KW-0418">Kinase</keyword>
<dbReference type="GO" id="GO:0050684">
    <property type="term" value="P:regulation of mRNA processing"/>
    <property type="evidence" value="ECO:0007669"/>
    <property type="project" value="TreeGrafter"/>
</dbReference>
<evidence type="ECO:0000313" key="12">
    <source>
        <dbReference type="Proteomes" id="UP001050691"/>
    </source>
</evidence>
<evidence type="ECO:0000256" key="4">
    <source>
        <dbReference type="ARBA" id="ARBA00022741"/>
    </source>
</evidence>
<keyword evidence="3" id="KW-0808">Transferase</keyword>
<dbReference type="Pfam" id="PF00069">
    <property type="entry name" value="Pkinase"/>
    <property type="match status" value="2"/>
</dbReference>
<dbReference type="Gene3D" id="3.30.200.20">
    <property type="entry name" value="Phosphorylase Kinase, domain 1"/>
    <property type="match status" value="1"/>
</dbReference>
<dbReference type="GO" id="GO:0004674">
    <property type="term" value="F:protein serine/threonine kinase activity"/>
    <property type="evidence" value="ECO:0007669"/>
    <property type="project" value="UniProtKB-KW"/>
</dbReference>
<dbReference type="InterPro" id="IPR011009">
    <property type="entry name" value="Kinase-like_dom_sf"/>
</dbReference>
<evidence type="ECO:0000259" key="10">
    <source>
        <dbReference type="PROSITE" id="PS50011"/>
    </source>
</evidence>
<dbReference type="SMART" id="SM00220">
    <property type="entry name" value="S_TKc"/>
    <property type="match status" value="1"/>
</dbReference>
<keyword evidence="2" id="KW-0723">Serine/threonine-protein kinase</keyword>
<evidence type="ECO:0000256" key="3">
    <source>
        <dbReference type="ARBA" id="ARBA00022679"/>
    </source>
</evidence>
<proteinExistence type="predicted"/>
<dbReference type="PANTHER" id="PTHR47634:SF9">
    <property type="entry name" value="PROTEIN KINASE DOMAIN-CONTAINING PROTEIN-RELATED"/>
    <property type="match status" value="1"/>
</dbReference>
<evidence type="ECO:0000256" key="9">
    <source>
        <dbReference type="SAM" id="MobiDB-lite"/>
    </source>
</evidence>
<evidence type="ECO:0000256" key="8">
    <source>
        <dbReference type="ARBA" id="ARBA00048679"/>
    </source>
</evidence>
<dbReference type="PANTHER" id="PTHR47634">
    <property type="entry name" value="PROTEIN KINASE DOMAIN-CONTAINING PROTEIN-RELATED"/>
    <property type="match status" value="1"/>
</dbReference>
<evidence type="ECO:0000313" key="11">
    <source>
        <dbReference type="EMBL" id="GJJ15019.1"/>
    </source>
</evidence>
<dbReference type="PROSITE" id="PS50011">
    <property type="entry name" value="PROTEIN_KINASE_DOM"/>
    <property type="match status" value="1"/>
</dbReference>
<evidence type="ECO:0000256" key="1">
    <source>
        <dbReference type="ARBA" id="ARBA00012513"/>
    </source>
</evidence>
<dbReference type="Gene3D" id="1.10.510.10">
    <property type="entry name" value="Transferase(Phosphotransferase) domain 1"/>
    <property type="match status" value="1"/>
</dbReference>
<dbReference type="InterPro" id="IPR051334">
    <property type="entry name" value="SRPK"/>
</dbReference>
<comment type="catalytic activity">
    <reaction evidence="8">
        <text>L-seryl-[protein] + ATP = O-phospho-L-seryl-[protein] + ADP + H(+)</text>
        <dbReference type="Rhea" id="RHEA:17989"/>
        <dbReference type="Rhea" id="RHEA-COMP:9863"/>
        <dbReference type="Rhea" id="RHEA-COMP:11604"/>
        <dbReference type="ChEBI" id="CHEBI:15378"/>
        <dbReference type="ChEBI" id="CHEBI:29999"/>
        <dbReference type="ChEBI" id="CHEBI:30616"/>
        <dbReference type="ChEBI" id="CHEBI:83421"/>
        <dbReference type="ChEBI" id="CHEBI:456216"/>
        <dbReference type="EC" id="2.7.11.1"/>
    </reaction>
</comment>
<accession>A0AAV5APD4</accession>
<dbReference type="Proteomes" id="UP001050691">
    <property type="component" value="Unassembled WGS sequence"/>
</dbReference>
<evidence type="ECO:0000256" key="7">
    <source>
        <dbReference type="ARBA" id="ARBA00047899"/>
    </source>
</evidence>
<dbReference type="InterPro" id="IPR008271">
    <property type="entry name" value="Ser/Thr_kinase_AS"/>
</dbReference>
<reference evidence="11" key="1">
    <citation type="submission" date="2021-10" db="EMBL/GenBank/DDBJ databases">
        <title>De novo Genome Assembly of Clathrus columnatus (Basidiomycota, Fungi) Using Illumina and Nanopore Sequence Data.</title>
        <authorList>
            <person name="Ogiso-Tanaka E."/>
            <person name="Itagaki H."/>
            <person name="Hosoya T."/>
            <person name="Hosaka K."/>
        </authorList>
    </citation>
    <scope>NUCLEOTIDE SEQUENCE</scope>
    <source>
        <strain evidence="11">MO-923</strain>
    </source>
</reference>
<feature type="domain" description="Protein kinase" evidence="10">
    <location>
        <begin position="1"/>
        <end position="346"/>
    </location>
</feature>
<dbReference type="EC" id="2.7.11.1" evidence="1"/>
<comment type="caution">
    <text evidence="11">The sequence shown here is derived from an EMBL/GenBank/DDBJ whole genome shotgun (WGS) entry which is preliminary data.</text>
</comment>
<comment type="catalytic activity">
    <reaction evidence="7">
        <text>L-threonyl-[protein] + ATP = O-phospho-L-threonyl-[protein] + ADP + H(+)</text>
        <dbReference type="Rhea" id="RHEA:46608"/>
        <dbReference type="Rhea" id="RHEA-COMP:11060"/>
        <dbReference type="Rhea" id="RHEA-COMP:11605"/>
        <dbReference type="ChEBI" id="CHEBI:15378"/>
        <dbReference type="ChEBI" id="CHEBI:30013"/>
        <dbReference type="ChEBI" id="CHEBI:30616"/>
        <dbReference type="ChEBI" id="CHEBI:61977"/>
        <dbReference type="ChEBI" id="CHEBI:456216"/>
        <dbReference type="EC" id="2.7.11.1"/>
    </reaction>
</comment>
<organism evidence="11 12">
    <name type="scientific">Clathrus columnatus</name>
    <dbReference type="NCBI Taxonomy" id="1419009"/>
    <lineage>
        <taxon>Eukaryota</taxon>
        <taxon>Fungi</taxon>
        <taxon>Dikarya</taxon>
        <taxon>Basidiomycota</taxon>
        <taxon>Agaricomycotina</taxon>
        <taxon>Agaricomycetes</taxon>
        <taxon>Phallomycetidae</taxon>
        <taxon>Phallales</taxon>
        <taxon>Clathraceae</taxon>
        <taxon>Clathrus</taxon>
    </lineage>
</organism>
<name>A0AAV5APD4_9AGAM</name>
<dbReference type="SUPFAM" id="SSF56112">
    <property type="entry name" value="Protein kinase-like (PK-like)"/>
    <property type="match status" value="1"/>
</dbReference>
<keyword evidence="6" id="KW-0067">ATP-binding</keyword>
<dbReference type="EMBL" id="BPWL01000010">
    <property type="protein sequence ID" value="GJJ15019.1"/>
    <property type="molecule type" value="Genomic_DNA"/>
</dbReference>
<evidence type="ECO:0000256" key="6">
    <source>
        <dbReference type="ARBA" id="ARBA00022840"/>
    </source>
</evidence>
<dbReference type="AlphaFoldDB" id="A0AAV5APD4"/>
<protein>
    <recommendedName>
        <fullName evidence="1">non-specific serine/threonine protein kinase</fullName>
        <ecNumber evidence="1">2.7.11.1</ecNumber>
    </recommendedName>
</protein>
<sequence length="451" mass="50074">MALLSFEDHKYFAAKILSLGATESLKHGSSHELEVLNAVAARRRFGLLPILYDHFAQEGPCGVHYVFLTATFCSDVSTFRASAPTGRLGIHIVKPIVACVVEGLQALHSLNIVHADIKSDNILFLGPDTTDIEEEIARDPPSVEGVLTLDGTQYPILRSQPFQPLFSWDVAPHIAETITVILSDFGAAFRADGPKPFTDIGVFALRAPENIIRAECGKEIDIWAVGCLTYELLTGENLFQPQTIPNLTLDESLLLLQFSVTGEILSKDVVNQSRVRDKFFNREGRFIQSRANIYPSQSIKERLTERCNGDLTERQINAAARFISDCLRLNPRDRPTVDELGLHPWLETAFRGGTDLSTEPTTTPTPVPPSFIRPTPISPTVIPPAFILPPFVPPPFVPSLEPTREGRRRCTTVGFEGLDRVPIRQCDEEDAEIHSRYRSYITTIRSMSKSG</sequence>
<dbReference type="GO" id="GO:0005524">
    <property type="term" value="F:ATP binding"/>
    <property type="evidence" value="ECO:0007669"/>
    <property type="project" value="UniProtKB-KW"/>
</dbReference>
<evidence type="ECO:0000256" key="5">
    <source>
        <dbReference type="ARBA" id="ARBA00022777"/>
    </source>
</evidence>
<feature type="region of interest" description="Disordered" evidence="9">
    <location>
        <begin position="351"/>
        <end position="370"/>
    </location>
</feature>
<dbReference type="InterPro" id="IPR000719">
    <property type="entry name" value="Prot_kinase_dom"/>
</dbReference>
<keyword evidence="12" id="KW-1185">Reference proteome</keyword>
<evidence type="ECO:0000256" key="2">
    <source>
        <dbReference type="ARBA" id="ARBA00022527"/>
    </source>
</evidence>
<keyword evidence="4" id="KW-0547">Nucleotide-binding</keyword>
<dbReference type="GO" id="GO:0000245">
    <property type="term" value="P:spliceosomal complex assembly"/>
    <property type="evidence" value="ECO:0007669"/>
    <property type="project" value="TreeGrafter"/>
</dbReference>